<keyword evidence="1" id="KW-0472">Membrane</keyword>
<feature type="transmembrane region" description="Helical" evidence="1">
    <location>
        <begin position="28"/>
        <end position="53"/>
    </location>
</feature>
<evidence type="ECO:0000313" key="4">
    <source>
        <dbReference type="Proteomes" id="UP000593561"/>
    </source>
</evidence>
<name>A0A7J8SYT1_GOSDV</name>
<evidence type="ECO:0000256" key="1">
    <source>
        <dbReference type="SAM" id="Phobius"/>
    </source>
</evidence>
<feature type="non-terminal residue" evidence="3">
    <location>
        <position position="1"/>
    </location>
</feature>
<feature type="domain" description="Ycf2 N-terminal" evidence="2">
    <location>
        <begin position="1"/>
        <end position="35"/>
    </location>
</feature>
<dbReference type="EMBL" id="JABFAC010000012">
    <property type="protein sequence ID" value="MBA0630955.1"/>
    <property type="molecule type" value="Genomic_DNA"/>
</dbReference>
<protein>
    <recommendedName>
        <fullName evidence="2">Ycf2 N-terminal domain-containing protein</fullName>
    </recommendedName>
</protein>
<gene>
    <name evidence="3" type="ORF">Godav_002996</name>
</gene>
<sequence>DSSCKISNDTVAGIEISFKEKDIKYRDFFLYIIWMIRSARIMIGNCLIVLNFICGNSAKISSDRVDSNSNEDSEYYTLINQREVQQLKERPILWNPSCLQMERTEIELDRFPKCLFEYFSMPRLFIEREKRMNNHFLSKEIEEFLRNLTRSIYSFF</sequence>
<feature type="domain" description="Ycf2 N-terminal" evidence="2">
    <location>
        <begin position="57"/>
        <end position="156"/>
    </location>
</feature>
<keyword evidence="1" id="KW-0812">Transmembrane</keyword>
<keyword evidence="1" id="KW-1133">Transmembrane helix</keyword>
<evidence type="ECO:0000259" key="2">
    <source>
        <dbReference type="Pfam" id="PF05695"/>
    </source>
</evidence>
<accession>A0A7J8SYT1</accession>
<keyword evidence="4" id="KW-1185">Reference proteome</keyword>
<proteinExistence type="predicted"/>
<comment type="caution">
    <text evidence="3">The sequence shown here is derived from an EMBL/GenBank/DDBJ whole genome shotgun (WGS) entry which is preliminary data.</text>
</comment>
<evidence type="ECO:0000313" key="3">
    <source>
        <dbReference type="EMBL" id="MBA0630955.1"/>
    </source>
</evidence>
<dbReference type="InterPro" id="IPR056777">
    <property type="entry name" value="Ycf2_N"/>
</dbReference>
<dbReference type="Pfam" id="PF05695">
    <property type="entry name" value="Ycf2"/>
    <property type="match status" value="2"/>
</dbReference>
<reference evidence="3 4" key="1">
    <citation type="journal article" date="2019" name="Genome Biol. Evol.">
        <title>Insights into the evolution of the New World diploid cottons (Gossypium, subgenus Houzingenia) based on genome sequencing.</title>
        <authorList>
            <person name="Grover C.E."/>
            <person name="Arick M.A. 2nd"/>
            <person name="Thrash A."/>
            <person name="Conover J.L."/>
            <person name="Sanders W.S."/>
            <person name="Peterson D.G."/>
            <person name="Frelichowski J.E."/>
            <person name="Scheffler J.A."/>
            <person name="Scheffler B.E."/>
            <person name="Wendel J.F."/>
        </authorList>
    </citation>
    <scope>NUCLEOTIDE SEQUENCE [LARGE SCALE GENOMIC DNA]</scope>
    <source>
        <strain evidence="3">27</strain>
        <tissue evidence="3">Leaf</tissue>
    </source>
</reference>
<dbReference type="Proteomes" id="UP000593561">
    <property type="component" value="Unassembled WGS sequence"/>
</dbReference>
<dbReference type="AlphaFoldDB" id="A0A7J8SYT1"/>
<organism evidence="3 4">
    <name type="scientific">Gossypium davidsonii</name>
    <name type="common">Davidson's cotton</name>
    <name type="synonym">Gossypium klotzschianum subsp. davidsonii</name>
    <dbReference type="NCBI Taxonomy" id="34287"/>
    <lineage>
        <taxon>Eukaryota</taxon>
        <taxon>Viridiplantae</taxon>
        <taxon>Streptophyta</taxon>
        <taxon>Embryophyta</taxon>
        <taxon>Tracheophyta</taxon>
        <taxon>Spermatophyta</taxon>
        <taxon>Magnoliopsida</taxon>
        <taxon>eudicotyledons</taxon>
        <taxon>Gunneridae</taxon>
        <taxon>Pentapetalae</taxon>
        <taxon>rosids</taxon>
        <taxon>malvids</taxon>
        <taxon>Malvales</taxon>
        <taxon>Malvaceae</taxon>
        <taxon>Malvoideae</taxon>
        <taxon>Gossypium</taxon>
    </lineage>
</organism>